<keyword evidence="4 10" id="KW-0812">Transmembrane</keyword>
<dbReference type="InterPro" id="IPR018490">
    <property type="entry name" value="cNMP-bd_dom_sf"/>
</dbReference>
<evidence type="ECO:0000313" key="12">
    <source>
        <dbReference type="EMBL" id="CAG5132459.1"/>
    </source>
</evidence>
<feature type="transmembrane region" description="Helical" evidence="10">
    <location>
        <begin position="341"/>
        <end position="365"/>
    </location>
</feature>
<evidence type="ECO:0000313" key="13">
    <source>
        <dbReference type="Proteomes" id="UP000678393"/>
    </source>
</evidence>
<dbReference type="InterPro" id="IPR018422">
    <property type="entry name" value="Cation/H_exchanger_CPA1"/>
</dbReference>
<sequence>MENSLKIIVVSFITFYLSALIRVAVQLLPFPVPHNFFLVLLGMAFGYLDSYYPEIGFRVLTESNPHIVMHMIIPVIMFEASCFTNLESFVIAGAQVTILVFLNFLFSIGVIGLIVIVVFDYGWRWNHAILLTSIIVAPGPVVTMAFLKRLIASLKLQYFLESEAIMGNCVAVIIFKLCILWSVSSTHYLQEYTMGLCVSPLFGFIIAKAIAYWMSRIIKDSVNQVCIVIASLYACYLVAEISRMSGVIAIVFMGMFMTGRRSNLSENTEKILLRFLHVMSSYFNCNVIMLCGMKLSVILPLLTWTDCANIMEIFILLNLIRVVVVAMLYPQLKNKGYCLSLNSLLVVAVCNIRGVVTILLTFCLLQENFRIHNEVKMFSLALSQVVLSLLFNSTIANGVLRYDVFDEFKSQVIANTHVMLRDTQLDSIFIFKHNNKYLADADWSFVEKFTRIQHPLLTTTFKTEKNKTIERQAINRILMMMKGSYWKQYGEGLLSHDAVKQLFHWSFQALARGNTLIFPSKIQSTLTVPKVYQQFRDDMCTKLQDWIRLGRYSRPLQALYTGTFICLHLTDLSFTVLQLSNEIFIRDSYRNFVFFCYNMIFVGSHGILFIVRVARYKKVSVWEYLIVLLVFLGMADLFAMKLLTSASSLTMLLRLIFISTRLFRILRMAEVFPYMLKILLKMCELNISILLAEGFDIARSYIRGRLEVLRLLSHVEYDIPAHILKKFKDVCTEHKVETTKILGYLQMKHPIISASAKTRQAIRIILTKELDVLRQLEEKRMMRHRDGAVLDKVILTRLTKYLNKWITVMPPSYDRIIASVPWIRNDLKLLNFIMQKGEIVKYSSSEYLVIQSCLPGGIYIILHGIAVLRRKVIERTDYYTEQVMDYLTSGSVIGEFSFLTGKPRHKAVICETDILVMYIRSRYLWQYIGGRPGVYRPKLSNLEERMWKVIAIKLAYRVLIAEPDWLCLSQSEILAKLVDGVVVDGKADPQAFAAYIQNSDIVLIY</sequence>
<keyword evidence="7" id="KW-0406">Ion transport</keyword>
<evidence type="ECO:0000259" key="11">
    <source>
        <dbReference type="PROSITE" id="PS50042"/>
    </source>
</evidence>
<feature type="transmembrane region" description="Helical" evidence="10">
    <location>
        <begin position="592"/>
        <end position="614"/>
    </location>
</feature>
<evidence type="ECO:0000256" key="8">
    <source>
        <dbReference type="ARBA" id="ARBA00023136"/>
    </source>
</evidence>
<evidence type="ECO:0000256" key="7">
    <source>
        <dbReference type="ARBA" id="ARBA00023065"/>
    </source>
</evidence>
<feature type="transmembrane region" description="Helical" evidence="10">
    <location>
        <begin position="222"/>
        <end position="239"/>
    </location>
</feature>
<protein>
    <recommendedName>
        <fullName evidence="11">Cyclic nucleotide-binding domain-containing protein</fullName>
    </recommendedName>
</protein>
<feature type="transmembrane region" description="Helical" evidence="10">
    <location>
        <begin position="125"/>
        <end position="147"/>
    </location>
</feature>
<feature type="transmembrane region" description="Helical" evidence="10">
    <location>
        <begin position="621"/>
        <end position="640"/>
    </location>
</feature>
<accession>A0A8S3ZSK1</accession>
<feature type="transmembrane region" description="Helical" evidence="10">
    <location>
        <begin position="310"/>
        <end position="329"/>
    </location>
</feature>
<evidence type="ECO:0000256" key="1">
    <source>
        <dbReference type="ARBA" id="ARBA00004651"/>
    </source>
</evidence>
<comment type="caution">
    <text evidence="12">The sequence shown here is derived from an EMBL/GenBank/DDBJ whole genome shotgun (WGS) entry which is preliminary data.</text>
</comment>
<dbReference type="EMBL" id="CAJHNH020005390">
    <property type="protein sequence ID" value="CAG5132459.1"/>
    <property type="molecule type" value="Genomic_DNA"/>
</dbReference>
<dbReference type="InterPro" id="IPR000595">
    <property type="entry name" value="cNMP-bd_dom"/>
</dbReference>
<reference evidence="12" key="1">
    <citation type="submission" date="2021-04" db="EMBL/GenBank/DDBJ databases">
        <authorList>
            <consortium name="Molecular Ecology Group"/>
        </authorList>
    </citation>
    <scope>NUCLEOTIDE SEQUENCE</scope>
</reference>
<dbReference type="Gene3D" id="2.60.120.10">
    <property type="entry name" value="Jelly Rolls"/>
    <property type="match status" value="1"/>
</dbReference>
<dbReference type="OrthoDB" id="441412at2759"/>
<feature type="transmembrane region" description="Helical" evidence="10">
    <location>
        <begin position="558"/>
        <end position="580"/>
    </location>
</feature>
<keyword evidence="8 10" id="KW-0472">Membrane</keyword>
<keyword evidence="5 10" id="KW-1133">Transmembrane helix</keyword>
<dbReference type="GO" id="GO:0005886">
    <property type="term" value="C:plasma membrane"/>
    <property type="evidence" value="ECO:0007669"/>
    <property type="project" value="UniProtKB-SubCell"/>
</dbReference>
<dbReference type="PANTHER" id="PTHR10110">
    <property type="entry name" value="SODIUM/HYDROGEN EXCHANGER"/>
    <property type="match status" value="1"/>
</dbReference>
<keyword evidence="3" id="KW-1003">Cell membrane</keyword>
<gene>
    <name evidence="12" type="ORF">CUNI_LOCUS18017</name>
</gene>
<dbReference type="InterPro" id="IPR014710">
    <property type="entry name" value="RmlC-like_jellyroll"/>
</dbReference>
<organism evidence="12 13">
    <name type="scientific">Candidula unifasciata</name>
    <dbReference type="NCBI Taxonomy" id="100452"/>
    <lineage>
        <taxon>Eukaryota</taxon>
        <taxon>Metazoa</taxon>
        <taxon>Spiralia</taxon>
        <taxon>Lophotrochozoa</taxon>
        <taxon>Mollusca</taxon>
        <taxon>Gastropoda</taxon>
        <taxon>Heterobranchia</taxon>
        <taxon>Euthyneura</taxon>
        <taxon>Panpulmonata</taxon>
        <taxon>Eupulmonata</taxon>
        <taxon>Stylommatophora</taxon>
        <taxon>Helicina</taxon>
        <taxon>Helicoidea</taxon>
        <taxon>Geomitridae</taxon>
        <taxon>Candidula</taxon>
    </lineage>
</organism>
<comment type="subcellular location">
    <subcellularLocation>
        <location evidence="1">Cell membrane</location>
        <topology evidence="1">Multi-pass membrane protein</topology>
    </subcellularLocation>
</comment>
<dbReference type="Pfam" id="PF00027">
    <property type="entry name" value="cNMP_binding"/>
    <property type="match status" value="1"/>
</dbReference>
<feature type="domain" description="Cyclic nucleotide-binding" evidence="11">
    <location>
        <begin position="842"/>
        <end position="945"/>
    </location>
</feature>
<evidence type="ECO:0000256" key="6">
    <source>
        <dbReference type="ARBA" id="ARBA00023053"/>
    </source>
</evidence>
<keyword evidence="6" id="KW-0915">Sodium</keyword>
<evidence type="ECO:0000256" key="10">
    <source>
        <dbReference type="SAM" id="Phobius"/>
    </source>
</evidence>
<dbReference type="GO" id="GO:0015385">
    <property type="term" value="F:sodium:proton antiporter activity"/>
    <property type="evidence" value="ECO:0007669"/>
    <property type="project" value="InterPro"/>
</dbReference>
<feature type="transmembrane region" description="Helical" evidence="10">
    <location>
        <begin position="6"/>
        <end position="25"/>
    </location>
</feature>
<keyword evidence="9" id="KW-0739">Sodium transport</keyword>
<evidence type="ECO:0000256" key="4">
    <source>
        <dbReference type="ARBA" id="ARBA00022692"/>
    </source>
</evidence>
<proteinExistence type="predicted"/>
<evidence type="ECO:0000256" key="5">
    <source>
        <dbReference type="ARBA" id="ARBA00022989"/>
    </source>
</evidence>
<keyword evidence="13" id="KW-1185">Reference proteome</keyword>
<dbReference type="Pfam" id="PF00999">
    <property type="entry name" value="Na_H_Exchanger"/>
    <property type="match status" value="1"/>
</dbReference>
<dbReference type="InterPro" id="IPR006153">
    <property type="entry name" value="Cation/H_exchanger_TM"/>
</dbReference>
<dbReference type="Proteomes" id="UP000678393">
    <property type="component" value="Unassembled WGS sequence"/>
</dbReference>
<dbReference type="PROSITE" id="PS50042">
    <property type="entry name" value="CNMP_BINDING_3"/>
    <property type="match status" value="1"/>
</dbReference>
<dbReference type="CDD" id="cd00038">
    <property type="entry name" value="CAP_ED"/>
    <property type="match status" value="1"/>
</dbReference>
<feature type="transmembrane region" description="Helical" evidence="10">
    <location>
        <begin position="98"/>
        <end position="119"/>
    </location>
</feature>
<evidence type="ECO:0000256" key="3">
    <source>
        <dbReference type="ARBA" id="ARBA00022475"/>
    </source>
</evidence>
<keyword evidence="2" id="KW-0813">Transport</keyword>
<dbReference type="GO" id="GO:0098719">
    <property type="term" value="P:sodium ion import across plasma membrane"/>
    <property type="evidence" value="ECO:0007669"/>
    <property type="project" value="TreeGrafter"/>
</dbReference>
<dbReference type="SUPFAM" id="SSF51206">
    <property type="entry name" value="cAMP-binding domain-like"/>
    <property type="match status" value="1"/>
</dbReference>
<feature type="transmembrane region" description="Helical" evidence="10">
    <location>
        <begin position="377"/>
        <end position="400"/>
    </location>
</feature>
<evidence type="ECO:0000256" key="2">
    <source>
        <dbReference type="ARBA" id="ARBA00022448"/>
    </source>
</evidence>
<dbReference type="GO" id="GO:0015386">
    <property type="term" value="F:potassium:proton antiporter activity"/>
    <property type="evidence" value="ECO:0007669"/>
    <property type="project" value="TreeGrafter"/>
</dbReference>
<feature type="non-terminal residue" evidence="12">
    <location>
        <position position="1"/>
    </location>
</feature>
<evidence type="ECO:0000256" key="9">
    <source>
        <dbReference type="ARBA" id="ARBA00023201"/>
    </source>
</evidence>
<feature type="transmembrane region" description="Helical" evidence="10">
    <location>
        <begin position="159"/>
        <end position="183"/>
    </location>
</feature>
<name>A0A8S3ZSK1_9EUPU</name>
<feature type="transmembrane region" description="Helical" evidence="10">
    <location>
        <begin position="189"/>
        <end position="210"/>
    </location>
</feature>
<dbReference type="PANTHER" id="PTHR10110:SF86">
    <property type="entry name" value="SODIUM_HYDROGEN EXCHANGER 7"/>
    <property type="match status" value="1"/>
</dbReference>
<dbReference type="GO" id="GO:0051453">
    <property type="term" value="P:regulation of intracellular pH"/>
    <property type="evidence" value="ECO:0007669"/>
    <property type="project" value="TreeGrafter"/>
</dbReference>
<dbReference type="AlphaFoldDB" id="A0A8S3ZSK1"/>